<evidence type="ECO:0000256" key="4">
    <source>
        <dbReference type="ARBA" id="ARBA00022692"/>
    </source>
</evidence>
<evidence type="ECO:0000256" key="8">
    <source>
        <dbReference type="RuleBase" id="RU004057"/>
    </source>
</evidence>
<evidence type="ECO:0000256" key="7">
    <source>
        <dbReference type="ARBA" id="ARBA00023136"/>
    </source>
</evidence>
<dbReference type="InterPro" id="IPR002898">
    <property type="entry name" value="MotA_ExbB_proton_chnl"/>
</dbReference>
<dbReference type="PANTHER" id="PTHR30625">
    <property type="entry name" value="PROTEIN TOLQ"/>
    <property type="match status" value="1"/>
</dbReference>
<feature type="transmembrane region" description="Helical" evidence="10">
    <location>
        <begin position="158"/>
        <end position="179"/>
    </location>
</feature>
<dbReference type="Proteomes" id="UP000505210">
    <property type="component" value="Chromosome"/>
</dbReference>
<keyword evidence="5 8" id="KW-0653">Protein transport</keyword>
<proteinExistence type="inferred from homology"/>
<dbReference type="RefSeq" id="WP_172353253.1">
    <property type="nucleotide sequence ID" value="NZ_CP053661.1"/>
</dbReference>
<evidence type="ECO:0000256" key="3">
    <source>
        <dbReference type="ARBA" id="ARBA00022475"/>
    </source>
</evidence>
<keyword evidence="13" id="KW-1185">Reference proteome</keyword>
<evidence type="ECO:0000256" key="5">
    <source>
        <dbReference type="ARBA" id="ARBA00022927"/>
    </source>
</evidence>
<dbReference type="KEGG" id="theu:HPC62_00320"/>
<reference evidence="12 13" key="1">
    <citation type="submission" date="2020-05" db="EMBL/GenBank/DDBJ databases">
        <title>Complete genome sequence of of a novel Thermoleptolyngbya strain isolated from hot springs of Ganzi, Sichuan China.</title>
        <authorList>
            <person name="Tang J."/>
            <person name="Daroch M."/>
            <person name="Li L."/>
            <person name="Waleron K."/>
            <person name="Waleron M."/>
            <person name="Waleron M."/>
        </authorList>
    </citation>
    <scope>NUCLEOTIDE SEQUENCE [LARGE SCALE GENOMIC DNA]</scope>
    <source>
        <strain evidence="12 13">PKUAC-SCTA183</strain>
    </source>
</reference>
<keyword evidence="6 10" id="KW-1133">Transmembrane helix</keyword>
<sequence length="237" mass="25510">MNIGELFSKGGFVMWPLLLLSILSLTVVIERVLFWWKILTRERETAGRVLEAAQRDWRSAGDLARSAIDQPIGRFLNAGLELKDQEPDVVQLAMEASAQEELAAMHKGDKILEAVIAIAPLLGLLGTVLGLINSLGSIRLGDLGTTATENVTLGISEALITTATGLIIAILSLAFYRVFQGLIAQQAKIFQKAGNELELLYRKTWSSQDAGRIAKRVNSSAIAPDPSGTSAEAAEPS</sequence>
<evidence type="ECO:0000256" key="10">
    <source>
        <dbReference type="SAM" id="Phobius"/>
    </source>
</evidence>
<keyword evidence="4 10" id="KW-0812">Transmembrane</keyword>
<keyword evidence="2 8" id="KW-0813">Transport</keyword>
<comment type="subcellular location">
    <subcellularLocation>
        <location evidence="1">Cell membrane</location>
        <topology evidence="1">Multi-pass membrane protein</topology>
    </subcellularLocation>
    <subcellularLocation>
        <location evidence="8">Membrane</location>
        <topology evidence="8">Multi-pass membrane protein</topology>
    </subcellularLocation>
</comment>
<accession>A0A6M8BBA1</accession>
<evidence type="ECO:0000259" key="11">
    <source>
        <dbReference type="Pfam" id="PF01618"/>
    </source>
</evidence>
<feature type="domain" description="MotA/TolQ/ExbB proton channel" evidence="11">
    <location>
        <begin position="69"/>
        <end position="191"/>
    </location>
</feature>
<gene>
    <name evidence="12" type="ORF">HPC62_00320</name>
</gene>
<evidence type="ECO:0000256" key="1">
    <source>
        <dbReference type="ARBA" id="ARBA00004651"/>
    </source>
</evidence>
<evidence type="ECO:0000313" key="12">
    <source>
        <dbReference type="EMBL" id="QKD80821.1"/>
    </source>
</evidence>
<dbReference type="Pfam" id="PF01618">
    <property type="entry name" value="MotA_ExbB"/>
    <property type="match status" value="1"/>
</dbReference>
<name>A0A6M8BBA1_9CYAN</name>
<evidence type="ECO:0000256" key="2">
    <source>
        <dbReference type="ARBA" id="ARBA00022448"/>
    </source>
</evidence>
<dbReference type="InterPro" id="IPR050790">
    <property type="entry name" value="ExbB/TolQ_transport"/>
</dbReference>
<evidence type="ECO:0000256" key="9">
    <source>
        <dbReference type="SAM" id="MobiDB-lite"/>
    </source>
</evidence>
<dbReference type="EMBL" id="CP053661">
    <property type="protein sequence ID" value="QKD80821.1"/>
    <property type="molecule type" value="Genomic_DNA"/>
</dbReference>
<organism evidence="12 13">
    <name type="scientific">Thermoleptolyngbya sichuanensis A183</name>
    <dbReference type="NCBI Taxonomy" id="2737172"/>
    <lineage>
        <taxon>Bacteria</taxon>
        <taxon>Bacillati</taxon>
        <taxon>Cyanobacteriota</taxon>
        <taxon>Cyanophyceae</taxon>
        <taxon>Oculatellales</taxon>
        <taxon>Oculatellaceae</taxon>
        <taxon>Thermoleptolyngbya</taxon>
        <taxon>Thermoleptolyngbya sichuanensis</taxon>
    </lineage>
</organism>
<dbReference type="AlphaFoldDB" id="A0A6M8BBA1"/>
<evidence type="ECO:0000313" key="13">
    <source>
        <dbReference type="Proteomes" id="UP000505210"/>
    </source>
</evidence>
<dbReference type="PANTHER" id="PTHR30625:SF15">
    <property type="entry name" value="BIOPOLYMER TRANSPORT PROTEIN EXBB"/>
    <property type="match status" value="1"/>
</dbReference>
<evidence type="ECO:0000256" key="6">
    <source>
        <dbReference type="ARBA" id="ARBA00022989"/>
    </source>
</evidence>
<dbReference type="GO" id="GO:0005886">
    <property type="term" value="C:plasma membrane"/>
    <property type="evidence" value="ECO:0007669"/>
    <property type="project" value="UniProtKB-SubCell"/>
</dbReference>
<keyword evidence="3" id="KW-1003">Cell membrane</keyword>
<feature type="region of interest" description="Disordered" evidence="9">
    <location>
        <begin position="217"/>
        <end position="237"/>
    </location>
</feature>
<protein>
    <submittedName>
        <fullName evidence="12">MotA/TolQ/ExbB proton channel family protein</fullName>
    </submittedName>
</protein>
<dbReference type="GO" id="GO:0017038">
    <property type="term" value="P:protein import"/>
    <property type="evidence" value="ECO:0007669"/>
    <property type="project" value="TreeGrafter"/>
</dbReference>
<feature type="transmembrane region" description="Helical" evidence="10">
    <location>
        <begin position="114"/>
        <end position="138"/>
    </location>
</feature>
<comment type="similarity">
    <text evidence="8">Belongs to the exbB/tolQ family.</text>
</comment>
<keyword evidence="7 10" id="KW-0472">Membrane</keyword>
<feature type="transmembrane region" description="Helical" evidence="10">
    <location>
        <begin position="12"/>
        <end position="34"/>
    </location>
</feature>